<sequence>MNQKTSSILPPLIHRILQEHRRYHKIYFSISGVAACFSLVVLLVAINAFMGQNIGFQLALGLILFFFFALCSYFACYHYKWMKSLDNTLDKGNFSVIKGQLERIQSLPRKRVRYIIDGQAFESTLIVPGFGTFRGIQFKEVVAKTNEAIELYLLANGKIAGAIYPNQDQGMNYRQATAEDWRIVSRRQWKGVGEFALLAGIILLIILGTLGLVEYQEGSASWEMFGYMCVIFGSTILLLFSIYLLMNLSQIQALRNKRDASVAVQVFRGTAAEWYLTEVRHRSAATQEGWIRLSGGLHHIQSNLSAVNNAFLHSVEIPMQVEYLIFKDRLIFLRSTKEENGLGNPKA</sequence>
<reference evidence="2 3" key="1">
    <citation type="submission" date="2018-06" db="EMBL/GenBank/DDBJ databases">
        <authorList>
            <consortium name="Pathogen Informatics"/>
            <person name="Doyle S."/>
        </authorList>
    </citation>
    <scope>NUCLEOTIDE SEQUENCE [LARGE SCALE GENOMIC DNA]</scope>
    <source>
        <strain evidence="2 3">NCTC11179</strain>
    </source>
</reference>
<evidence type="ECO:0000313" key="2">
    <source>
        <dbReference type="EMBL" id="STZ28133.1"/>
    </source>
</evidence>
<accession>A0A378RM52</accession>
<evidence type="ECO:0000256" key="1">
    <source>
        <dbReference type="SAM" id="Phobius"/>
    </source>
</evidence>
<gene>
    <name evidence="2" type="ORF">NCTC11179_01674</name>
</gene>
<proteinExistence type="predicted"/>
<organism evidence="2 3">
    <name type="scientific">Myroides odoratus</name>
    <name type="common">Flavobacterium odoratum</name>
    <dbReference type="NCBI Taxonomy" id="256"/>
    <lineage>
        <taxon>Bacteria</taxon>
        <taxon>Pseudomonadati</taxon>
        <taxon>Bacteroidota</taxon>
        <taxon>Flavobacteriia</taxon>
        <taxon>Flavobacteriales</taxon>
        <taxon>Flavobacteriaceae</taxon>
        <taxon>Myroides</taxon>
    </lineage>
</organism>
<keyword evidence="1" id="KW-0812">Transmembrane</keyword>
<feature type="transmembrane region" description="Helical" evidence="1">
    <location>
        <begin position="225"/>
        <end position="248"/>
    </location>
</feature>
<name>A0A378RM52_MYROD</name>
<feature type="transmembrane region" description="Helical" evidence="1">
    <location>
        <begin position="195"/>
        <end position="213"/>
    </location>
</feature>
<dbReference type="RefSeq" id="WP_115090986.1">
    <property type="nucleotide sequence ID" value="NZ_CP068107.1"/>
</dbReference>
<keyword evidence="3" id="KW-1185">Reference proteome</keyword>
<feature type="transmembrane region" description="Helical" evidence="1">
    <location>
        <begin position="26"/>
        <end position="50"/>
    </location>
</feature>
<dbReference type="EMBL" id="UGQL01000001">
    <property type="protein sequence ID" value="STZ28133.1"/>
    <property type="molecule type" value="Genomic_DNA"/>
</dbReference>
<keyword evidence="1" id="KW-1133">Transmembrane helix</keyword>
<dbReference type="Proteomes" id="UP000255024">
    <property type="component" value="Unassembled WGS sequence"/>
</dbReference>
<dbReference type="AlphaFoldDB" id="A0A378RM52"/>
<protein>
    <submittedName>
        <fullName evidence="2">Uncharacterized protein</fullName>
    </submittedName>
</protein>
<keyword evidence="1" id="KW-0472">Membrane</keyword>
<evidence type="ECO:0000313" key="3">
    <source>
        <dbReference type="Proteomes" id="UP000255024"/>
    </source>
</evidence>
<feature type="transmembrane region" description="Helical" evidence="1">
    <location>
        <begin position="56"/>
        <end position="76"/>
    </location>
</feature>